<dbReference type="SUPFAM" id="SSF52540">
    <property type="entry name" value="P-loop containing nucleoside triphosphate hydrolases"/>
    <property type="match status" value="1"/>
</dbReference>
<evidence type="ECO:0000313" key="10">
    <source>
        <dbReference type="Proteomes" id="UP000298381"/>
    </source>
</evidence>
<dbReference type="AlphaFoldDB" id="A0A4Z0D6A7"/>
<dbReference type="EMBL" id="SRIB01000005">
    <property type="protein sequence ID" value="TFZ40420.1"/>
    <property type="molecule type" value="Genomic_DNA"/>
</dbReference>
<accession>A0A4Z0D6A7</accession>
<evidence type="ECO:0000256" key="4">
    <source>
        <dbReference type="ARBA" id="ARBA00022840"/>
    </source>
</evidence>
<comment type="caution">
    <text evidence="9">The sequence shown here is derived from an EMBL/GenBank/DDBJ whole genome shotgun (WGS) entry which is preliminary data.</text>
</comment>
<dbReference type="PANTHER" id="PTHR43394">
    <property type="entry name" value="ATP-DEPENDENT PERMEASE MDL1, MITOCHONDRIAL"/>
    <property type="match status" value="1"/>
</dbReference>
<feature type="transmembrane region" description="Helical" evidence="7">
    <location>
        <begin position="126"/>
        <end position="144"/>
    </location>
</feature>
<protein>
    <submittedName>
        <fullName evidence="9">ATP-binding cassette domain-containing protein</fullName>
    </submittedName>
</protein>
<dbReference type="OrthoDB" id="9784297at2"/>
<dbReference type="InterPro" id="IPR003593">
    <property type="entry name" value="AAA+_ATPase"/>
</dbReference>
<dbReference type="SUPFAM" id="SSF90123">
    <property type="entry name" value="ABC transporter transmembrane region"/>
    <property type="match status" value="1"/>
</dbReference>
<keyword evidence="2 7" id="KW-0812">Transmembrane</keyword>
<dbReference type="GO" id="GO:0005524">
    <property type="term" value="F:ATP binding"/>
    <property type="evidence" value="ECO:0007669"/>
    <property type="project" value="UniProtKB-KW"/>
</dbReference>
<dbReference type="RefSeq" id="WP_135270938.1">
    <property type="nucleotide sequence ID" value="NZ_SRIB01000005.1"/>
</dbReference>
<proteinExistence type="predicted"/>
<dbReference type="InterPro" id="IPR036640">
    <property type="entry name" value="ABC1_TM_sf"/>
</dbReference>
<dbReference type="Proteomes" id="UP000298381">
    <property type="component" value="Unassembled WGS sequence"/>
</dbReference>
<organism evidence="9 10">
    <name type="scientific">Soehngenia longivitae</name>
    <dbReference type="NCBI Taxonomy" id="2562294"/>
    <lineage>
        <taxon>Bacteria</taxon>
        <taxon>Bacillati</taxon>
        <taxon>Bacillota</taxon>
        <taxon>Tissierellia</taxon>
        <taxon>Tissierellales</taxon>
        <taxon>Tissierellaceae</taxon>
        <taxon>Soehngenia</taxon>
    </lineage>
</organism>
<feature type="transmembrane region" description="Helical" evidence="7">
    <location>
        <begin position="150"/>
        <end position="167"/>
    </location>
</feature>
<dbReference type="GO" id="GO:0016887">
    <property type="term" value="F:ATP hydrolysis activity"/>
    <property type="evidence" value="ECO:0007669"/>
    <property type="project" value="InterPro"/>
</dbReference>
<dbReference type="InterPro" id="IPR011527">
    <property type="entry name" value="ABC1_TM_dom"/>
</dbReference>
<evidence type="ECO:0000256" key="1">
    <source>
        <dbReference type="ARBA" id="ARBA00004651"/>
    </source>
</evidence>
<sequence length="488" mass="56457">MFKFIRFVSKKTLNTYIFIKAVLKVYYLIAPLITMKFIDSVMQKDLEKLKFFALLNISIFLVGQYLDYLLDVFMGKAYSESYINIFKEINYNLENYNLITEKLDEEKINQEIGQNFELIKPFIFEYPINIVFSVITIILIFLISFQLSPLIAVLMIIVVPVSAYISYKYGRIISNYASDHLEDMEEVKGYMVDQYKLTKEERFLNVKQLTPLDKFFNRFSNNLLKKTKAEAFINNILIYGMLNAAILATGILSGWLVFIDKITIGVFTAFQIYISQFWTPIEFLFEARSNYLSVKPAINNFQEFLNLSKIELFDEKINNIKLFNYVGLDENGVELHNPLTLNLERNTLNVIMGDNGVGKTTLIEGILNITDRYEGKILINDKSPEKLSNDIVYIPGNSYISKYGILKNRYNGSLGQKKLAQIELALKTDKSVYIFDEPTNYLDVNNKIIVLNKIKDLLSMNKIVIIVTHDELITKNDNINLIKIGAKR</sequence>
<keyword evidence="6 7" id="KW-0472">Membrane</keyword>
<keyword evidence="10" id="KW-1185">Reference proteome</keyword>
<dbReference type="Gene3D" id="1.20.1560.10">
    <property type="entry name" value="ABC transporter type 1, transmembrane domain"/>
    <property type="match status" value="1"/>
</dbReference>
<evidence type="ECO:0000256" key="5">
    <source>
        <dbReference type="ARBA" id="ARBA00022989"/>
    </source>
</evidence>
<dbReference type="PANTHER" id="PTHR43394:SF1">
    <property type="entry name" value="ATP-BINDING CASSETTE SUB-FAMILY B MEMBER 10, MITOCHONDRIAL"/>
    <property type="match status" value="1"/>
</dbReference>
<dbReference type="Pfam" id="PF00005">
    <property type="entry name" value="ABC_tran"/>
    <property type="match status" value="1"/>
</dbReference>
<evidence type="ECO:0000256" key="3">
    <source>
        <dbReference type="ARBA" id="ARBA00022741"/>
    </source>
</evidence>
<comment type="subcellular location">
    <subcellularLocation>
        <location evidence="1">Cell membrane</location>
        <topology evidence="1">Multi-pass membrane protein</topology>
    </subcellularLocation>
</comment>
<gene>
    <name evidence="9" type="ORF">E4100_04960</name>
</gene>
<evidence type="ECO:0000256" key="2">
    <source>
        <dbReference type="ARBA" id="ARBA00022692"/>
    </source>
</evidence>
<dbReference type="CDD" id="cd00267">
    <property type="entry name" value="ABC_ATPase"/>
    <property type="match status" value="1"/>
</dbReference>
<keyword evidence="5 7" id="KW-1133">Transmembrane helix</keyword>
<reference evidence="9 10" key="1">
    <citation type="submission" date="2019-03" db="EMBL/GenBank/DDBJ databases">
        <title>Draft genome sequence data and analysis of a Fermenting Bacterium, Soehngenia longevitae strain 1933PT, isolated from petroleum reservoir in Azerbaijan.</title>
        <authorList>
            <person name="Grouzdev D.S."/>
            <person name="Bidzhieva S.K."/>
            <person name="Sokolova D.S."/>
            <person name="Tourova T.P."/>
            <person name="Poltaraus A.B."/>
            <person name="Nazina T.N."/>
        </authorList>
    </citation>
    <scope>NUCLEOTIDE SEQUENCE [LARGE SCALE GENOMIC DNA]</scope>
    <source>
        <strain evidence="9 10">1933P</strain>
    </source>
</reference>
<dbReference type="InterPro" id="IPR039421">
    <property type="entry name" value="Type_1_exporter"/>
</dbReference>
<dbReference type="InterPro" id="IPR003439">
    <property type="entry name" value="ABC_transporter-like_ATP-bd"/>
</dbReference>
<feature type="transmembrane region" description="Helical" evidence="7">
    <location>
        <begin position="12"/>
        <end position="29"/>
    </location>
</feature>
<dbReference type="GO" id="GO:0005886">
    <property type="term" value="C:plasma membrane"/>
    <property type="evidence" value="ECO:0007669"/>
    <property type="project" value="UniProtKB-SubCell"/>
</dbReference>
<feature type="transmembrane region" description="Helical" evidence="7">
    <location>
        <begin position="236"/>
        <end position="258"/>
    </location>
</feature>
<feature type="domain" description="ABC transmembrane type-1" evidence="8">
    <location>
        <begin position="117"/>
        <end position="293"/>
    </location>
</feature>
<dbReference type="Gene3D" id="3.40.50.300">
    <property type="entry name" value="P-loop containing nucleotide triphosphate hydrolases"/>
    <property type="match status" value="2"/>
</dbReference>
<evidence type="ECO:0000256" key="6">
    <source>
        <dbReference type="ARBA" id="ARBA00023136"/>
    </source>
</evidence>
<dbReference type="SMART" id="SM00382">
    <property type="entry name" value="AAA"/>
    <property type="match status" value="1"/>
</dbReference>
<evidence type="ECO:0000256" key="7">
    <source>
        <dbReference type="SAM" id="Phobius"/>
    </source>
</evidence>
<dbReference type="Pfam" id="PF00664">
    <property type="entry name" value="ABC_membrane"/>
    <property type="match status" value="1"/>
</dbReference>
<keyword evidence="3" id="KW-0547">Nucleotide-binding</keyword>
<evidence type="ECO:0000259" key="8">
    <source>
        <dbReference type="PROSITE" id="PS50929"/>
    </source>
</evidence>
<dbReference type="GO" id="GO:0015421">
    <property type="term" value="F:ABC-type oligopeptide transporter activity"/>
    <property type="evidence" value="ECO:0007669"/>
    <property type="project" value="TreeGrafter"/>
</dbReference>
<feature type="transmembrane region" description="Helical" evidence="7">
    <location>
        <begin position="49"/>
        <end position="70"/>
    </location>
</feature>
<name>A0A4Z0D6A7_9FIRM</name>
<evidence type="ECO:0000313" key="9">
    <source>
        <dbReference type="EMBL" id="TFZ40420.1"/>
    </source>
</evidence>
<dbReference type="PROSITE" id="PS50929">
    <property type="entry name" value="ABC_TM1F"/>
    <property type="match status" value="1"/>
</dbReference>
<dbReference type="InterPro" id="IPR027417">
    <property type="entry name" value="P-loop_NTPase"/>
</dbReference>
<keyword evidence="4 9" id="KW-0067">ATP-binding</keyword>